<feature type="region of interest" description="Disordered" evidence="6">
    <location>
        <begin position="24"/>
        <end position="124"/>
    </location>
</feature>
<evidence type="ECO:0000256" key="4">
    <source>
        <dbReference type="ARBA" id="ARBA00023015"/>
    </source>
</evidence>
<evidence type="ECO:0000256" key="1">
    <source>
        <dbReference type="ARBA" id="ARBA00022723"/>
    </source>
</evidence>
<protein>
    <recommendedName>
        <fullName evidence="7">AIPP2-like SPOC-like domain-containing protein</fullName>
    </recommendedName>
</protein>
<dbReference type="Proteomes" id="UP000729402">
    <property type="component" value="Unassembled WGS sequence"/>
</dbReference>
<comment type="caution">
    <text evidence="8">The sequence shown here is derived from an EMBL/GenBank/DDBJ whole genome shotgun (WGS) entry which is preliminary data.</text>
</comment>
<evidence type="ECO:0000256" key="5">
    <source>
        <dbReference type="ARBA" id="ARBA00023163"/>
    </source>
</evidence>
<keyword evidence="3" id="KW-0862">Zinc</keyword>
<dbReference type="Pfam" id="PF23121">
    <property type="entry name" value="SPOC_AIPP2"/>
    <property type="match status" value="1"/>
</dbReference>
<dbReference type="PANTHER" id="PTHR33304">
    <property type="match status" value="1"/>
</dbReference>
<evidence type="ECO:0000313" key="9">
    <source>
        <dbReference type="Proteomes" id="UP000729402"/>
    </source>
</evidence>
<evidence type="ECO:0000313" key="8">
    <source>
        <dbReference type="EMBL" id="KAG8093309.1"/>
    </source>
</evidence>
<proteinExistence type="predicted"/>
<feature type="domain" description="AIPP2-like SPOC-like" evidence="7">
    <location>
        <begin position="355"/>
        <end position="486"/>
    </location>
</feature>
<dbReference type="GO" id="GO:0140566">
    <property type="term" value="F:histone reader activity"/>
    <property type="evidence" value="ECO:0007669"/>
    <property type="project" value="InterPro"/>
</dbReference>
<name>A0A8J5WR03_ZIZPA</name>
<keyword evidence="9" id="KW-1185">Reference proteome</keyword>
<evidence type="ECO:0000259" key="7">
    <source>
        <dbReference type="Pfam" id="PF23121"/>
    </source>
</evidence>
<dbReference type="InterPro" id="IPR056280">
    <property type="entry name" value="AIPP2-like_SPOC"/>
</dbReference>
<feature type="region of interest" description="Disordered" evidence="6">
    <location>
        <begin position="312"/>
        <end position="339"/>
    </location>
</feature>
<dbReference type="GO" id="GO:0034244">
    <property type="term" value="P:negative regulation of transcription elongation by RNA polymerase II"/>
    <property type="evidence" value="ECO:0007669"/>
    <property type="project" value="InterPro"/>
</dbReference>
<dbReference type="InterPro" id="IPR049914">
    <property type="entry name" value="PHD1-3/5-6"/>
</dbReference>
<keyword evidence="4" id="KW-0805">Transcription regulation</keyword>
<evidence type="ECO:0000256" key="3">
    <source>
        <dbReference type="ARBA" id="ARBA00022833"/>
    </source>
</evidence>
<dbReference type="PANTHER" id="PTHR33304:SF61">
    <property type="entry name" value="RING_FYVE_PHD ZINC FINGER SUPERFAMILY PROTEIN"/>
    <property type="match status" value="1"/>
</dbReference>
<reference evidence="8" key="1">
    <citation type="journal article" date="2021" name="bioRxiv">
        <title>Whole Genome Assembly and Annotation of Northern Wild Rice, Zizania palustris L., Supports a Whole Genome Duplication in the Zizania Genus.</title>
        <authorList>
            <person name="Haas M."/>
            <person name="Kono T."/>
            <person name="Macchietto M."/>
            <person name="Millas R."/>
            <person name="McGilp L."/>
            <person name="Shao M."/>
            <person name="Duquette J."/>
            <person name="Hirsch C.N."/>
            <person name="Kimball J."/>
        </authorList>
    </citation>
    <scope>NUCLEOTIDE SEQUENCE</scope>
    <source>
        <tissue evidence="8">Fresh leaf tissue</tissue>
    </source>
</reference>
<organism evidence="8 9">
    <name type="scientific">Zizania palustris</name>
    <name type="common">Northern wild rice</name>
    <dbReference type="NCBI Taxonomy" id="103762"/>
    <lineage>
        <taxon>Eukaryota</taxon>
        <taxon>Viridiplantae</taxon>
        <taxon>Streptophyta</taxon>
        <taxon>Embryophyta</taxon>
        <taxon>Tracheophyta</taxon>
        <taxon>Spermatophyta</taxon>
        <taxon>Magnoliopsida</taxon>
        <taxon>Liliopsida</taxon>
        <taxon>Poales</taxon>
        <taxon>Poaceae</taxon>
        <taxon>BOP clade</taxon>
        <taxon>Oryzoideae</taxon>
        <taxon>Oryzeae</taxon>
        <taxon>Zizaniinae</taxon>
        <taxon>Zizania</taxon>
    </lineage>
</organism>
<evidence type="ECO:0000256" key="6">
    <source>
        <dbReference type="SAM" id="MobiDB-lite"/>
    </source>
</evidence>
<keyword evidence="2" id="KW-0863">Zinc-finger</keyword>
<keyword evidence="5" id="KW-0804">Transcription</keyword>
<evidence type="ECO:0000256" key="2">
    <source>
        <dbReference type="ARBA" id="ARBA00022771"/>
    </source>
</evidence>
<dbReference type="EMBL" id="JAAALK010000080">
    <property type="protein sequence ID" value="KAG8093309.1"/>
    <property type="molecule type" value="Genomic_DNA"/>
</dbReference>
<dbReference type="GO" id="GO:0008270">
    <property type="term" value="F:zinc ion binding"/>
    <property type="evidence" value="ECO:0007669"/>
    <property type="project" value="UniProtKB-KW"/>
</dbReference>
<dbReference type="OrthoDB" id="787137at2759"/>
<accession>A0A8J5WR03</accession>
<reference evidence="8" key="2">
    <citation type="submission" date="2021-02" db="EMBL/GenBank/DDBJ databases">
        <authorList>
            <person name="Kimball J.A."/>
            <person name="Haas M.W."/>
            <person name="Macchietto M."/>
            <person name="Kono T."/>
            <person name="Duquette J."/>
            <person name="Shao M."/>
        </authorList>
    </citation>
    <scope>NUCLEOTIDE SEQUENCE</scope>
    <source>
        <tissue evidence="8">Fresh leaf tissue</tissue>
    </source>
</reference>
<dbReference type="AlphaFoldDB" id="A0A8J5WR03"/>
<feature type="compositionally biased region" description="Polar residues" evidence="6">
    <location>
        <begin position="31"/>
        <end position="48"/>
    </location>
</feature>
<gene>
    <name evidence="8" type="ORF">GUJ93_ZPchr0012g19883</name>
</gene>
<sequence length="596" mass="65696">MRVLMEEIPESDWLCETCHTEVESEKKRNKIVTSNSKVGGSKGQSFEGSMNKPVNAANSRSSSENDMHAEYVGSKVSKRGNELNCAPSKRKDEDAGITSLVRRNPLSRESSFKLDTNKGNDPAGHVSTSLASNALNNHMPPLRGQLSKSTSFNTSKVPKVKQLLIEDRQKPMGILAKSASFKKPKSFDPVNKAKPSNIPHAMESTVMNPVVSRNARDDILTSILGCHSLTGSLAVPVPSKSESSGQHLKKGNKMADSNILGTASGEGARSFVGHSELKKPLHSKGPGSIMSTNAERSVGILGPCAQRKEIKVPDSSYRVDQTKSPPSLRPNDGSSGRTIPCEHIDSTIPELDYIWQGDIELWRTGRSPALCEGLQAHLSCFASPKVLEVAKKLPSKVHLEELARQNLWPPQFHENGPTNDSIGIFFFARDNQSYENYYSKLVENMIKDDLALRGNTETTELLIFASNTLSKNFQRWNMFHFLWGIFRVRRKDVLNPPPNIPIYANHNGGSDGLKSSFHSLGGKPIECQSNDSITPRFPTNKSSAISDVLSAPIRKNQVSISSWCYQWTRLLQWSGKVWQHTDFTTLHGLSGDAILP</sequence>
<keyword evidence="1" id="KW-0479">Metal-binding</keyword>